<comment type="catalytic activity">
    <reaction evidence="9 10">
        <text>UDP-N-acetyl-alpha-D-muramoyl-L-alanine + D-glutamate + ATP = UDP-N-acetyl-alpha-D-muramoyl-L-alanyl-D-glutamate + ADP + phosphate + H(+)</text>
        <dbReference type="Rhea" id="RHEA:16429"/>
        <dbReference type="ChEBI" id="CHEBI:15378"/>
        <dbReference type="ChEBI" id="CHEBI:29986"/>
        <dbReference type="ChEBI" id="CHEBI:30616"/>
        <dbReference type="ChEBI" id="CHEBI:43474"/>
        <dbReference type="ChEBI" id="CHEBI:83898"/>
        <dbReference type="ChEBI" id="CHEBI:83900"/>
        <dbReference type="ChEBI" id="CHEBI:456216"/>
        <dbReference type="EC" id="6.3.2.9"/>
    </reaction>
</comment>
<comment type="pathway">
    <text evidence="2 9 10">Cell wall biogenesis; peptidoglycan biosynthesis.</text>
</comment>
<evidence type="ECO:0000256" key="9">
    <source>
        <dbReference type="HAMAP-Rule" id="MF_00639"/>
    </source>
</evidence>
<dbReference type="RefSeq" id="WP_386820130.1">
    <property type="nucleotide sequence ID" value="NZ_JBHUIT010000016.1"/>
</dbReference>
<keyword evidence="9 10" id="KW-0133">Cell shape</keyword>
<dbReference type="Pfam" id="PF02875">
    <property type="entry name" value="Mur_ligase_C"/>
    <property type="match status" value="1"/>
</dbReference>
<evidence type="ECO:0000256" key="3">
    <source>
        <dbReference type="ARBA" id="ARBA00022490"/>
    </source>
</evidence>
<dbReference type="InterPro" id="IPR005762">
    <property type="entry name" value="MurD"/>
</dbReference>
<comment type="caution">
    <text evidence="13">The sequence shown here is derived from an EMBL/GenBank/DDBJ whole genome shotgun (WGS) entry which is preliminary data.</text>
</comment>
<comment type="subcellular location">
    <subcellularLocation>
        <location evidence="1 9 10">Cytoplasm</location>
    </subcellularLocation>
</comment>
<name>A0ABW5DAB3_9BACT</name>
<dbReference type="InterPro" id="IPR004101">
    <property type="entry name" value="Mur_ligase_C"/>
</dbReference>
<evidence type="ECO:0000256" key="10">
    <source>
        <dbReference type="RuleBase" id="RU003664"/>
    </source>
</evidence>
<dbReference type="EC" id="6.3.2.9" evidence="9 10"/>
<reference evidence="14" key="1">
    <citation type="journal article" date="2019" name="Int. J. Syst. Evol. Microbiol.">
        <title>The Global Catalogue of Microorganisms (GCM) 10K type strain sequencing project: providing services to taxonomists for standard genome sequencing and annotation.</title>
        <authorList>
            <consortium name="The Broad Institute Genomics Platform"/>
            <consortium name="The Broad Institute Genome Sequencing Center for Infectious Disease"/>
            <person name="Wu L."/>
            <person name="Ma J."/>
        </authorList>
    </citation>
    <scope>NUCLEOTIDE SEQUENCE [LARGE SCALE GENOMIC DNA]</scope>
    <source>
        <strain evidence="14">CGMCC 4.7106</strain>
    </source>
</reference>
<keyword evidence="6 9" id="KW-0547">Nucleotide-binding</keyword>
<feature type="domain" description="Mur ligase C-terminal" evidence="11">
    <location>
        <begin position="303"/>
        <end position="413"/>
    </location>
</feature>
<dbReference type="PANTHER" id="PTHR43692:SF1">
    <property type="entry name" value="UDP-N-ACETYLMURAMOYLALANINE--D-GLUTAMATE LIGASE"/>
    <property type="match status" value="1"/>
</dbReference>
<dbReference type="SUPFAM" id="SSF53623">
    <property type="entry name" value="MurD-like peptide ligases, catalytic domain"/>
    <property type="match status" value="1"/>
</dbReference>
<keyword evidence="7 9" id="KW-0067">ATP-binding</keyword>
<comment type="function">
    <text evidence="9 10">Cell wall formation. Catalyzes the addition of glutamate to the nucleotide precursor UDP-N-acetylmuramoyl-L-alanine (UMA).</text>
</comment>
<evidence type="ECO:0000256" key="2">
    <source>
        <dbReference type="ARBA" id="ARBA00004752"/>
    </source>
</evidence>
<dbReference type="SUPFAM" id="SSF51984">
    <property type="entry name" value="MurCD N-terminal domain"/>
    <property type="match status" value="1"/>
</dbReference>
<evidence type="ECO:0000259" key="11">
    <source>
        <dbReference type="Pfam" id="PF02875"/>
    </source>
</evidence>
<evidence type="ECO:0000256" key="8">
    <source>
        <dbReference type="ARBA" id="ARBA00023306"/>
    </source>
</evidence>
<dbReference type="Pfam" id="PF08245">
    <property type="entry name" value="Mur_ligase_M"/>
    <property type="match status" value="1"/>
</dbReference>
<dbReference type="PROSITE" id="PS01011">
    <property type="entry name" value="FOLYLPOLYGLU_SYNT_1"/>
    <property type="match status" value="1"/>
</dbReference>
<dbReference type="HAMAP" id="MF_00639">
    <property type="entry name" value="MurD"/>
    <property type="match status" value="1"/>
</dbReference>
<dbReference type="InterPro" id="IPR013221">
    <property type="entry name" value="Mur_ligase_cen"/>
</dbReference>
<gene>
    <name evidence="9 13" type="primary">murD</name>
    <name evidence="13" type="ORF">ACFSSA_09165</name>
</gene>
<feature type="domain" description="Mur ligase central" evidence="12">
    <location>
        <begin position="112"/>
        <end position="281"/>
    </location>
</feature>
<keyword evidence="5 9" id="KW-0132">Cell division</keyword>
<evidence type="ECO:0000256" key="5">
    <source>
        <dbReference type="ARBA" id="ARBA00022618"/>
    </source>
</evidence>
<evidence type="ECO:0000256" key="6">
    <source>
        <dbReference type="ARBA" id="ARBA00022741"/>
    </source>
</evidence>
<protein>
    <recommendedName>
        <fullName evidence="9 10">UDP-N-acetylmuramoylalanine--D-glutamate ligase</fullName>
        <ecNumber evidence="9 10">6.3.2.9</ecNumber>
    </recommendedName>
    <alternativeName>
        <fullName evidence="9">D-glutamic acid-adding enzyme</fullName>
    </alternativeName>
    <alternativeName>
        <fullName evidence="9">UDP-N-acetylmuramoyl-L-alanyl-D-glutamate synthetase</fullName>
    </alternativeName>
</protein>
<keyword evidence="8 9" id="KW-0131">Cell cycle</keyword>
<evidence type="ECO:0000256" key="7">
    <source>
        <dbReference type="ARBA" id="ARBA00022840"/>
    </source>
</evidence>
<accession>A0ABW5DAB3</accession>
<keyword evidence="4 9" id="KW-0436">Ligase</keyword>
<dbReference type="InterPro" id="IPR018109">
    <property type="entry name" value="Folylpolyglutamate_synth_CS"/>
</dbReference>
<keyword evidence="14" id="KW-1185">Reference proteome</keyword>
<dbReference type="InterPro" id="IPR036565">
    <property type="entry name" value="Mur-like_cat_sf"/>
</dbReference>
<dbReference type="NCBIfam" id="TIGR01087">
    <property type="entry name" value="murD"/>
    <property type="match status" value="1"/>
</dbReference>
<dbReference type="Gene3D" id="3.90.190.20">
    <property type="entry name" value="Mur ligase, C-terminal domain"/>
    <property type="match status" value="1"/>
</dbReference>
<evidence type="ECO:0000313" key="14">
    <source>
        <dbReference type="Proteomes" id="UP001597375"/>
    </source>
</evidence>
<proteinExistence type="inferred from homology"/>
<dbReference type="InterPro" id="IPR036615">
    <property type="entry name" value="Mur_ligase_C_dom_sf"/>
</dbReference>
<dbReference type="PANTHER" id="PTHR43692">
    <property type="entry name" value="UDP-N-ACETYLMURAMOYLALANINE--D-GLUTAMATE LIGASE"/>
    <property type="match status" value="1"/>
</dbReference>
<comment type="similarity">
    <text evidence="9">Belongs to the MurCDEF family.</text>
</comment>
<dbReference type="Gene3D" id="3.40.50.720">
    <property type="entry name" value="NAD(P)-binding Rossmann-like Domain"/>
    <property type="match status" value="1"/>
</dbReference>
<feature type="binding site" evidence="9">
    <location>
        <begin position="114"/>
        <end position="120"/>
    </location>
    <ligand>
        <name>ATP</name>
        <dbReference type="ChEBI" id="CHEBI:30616"/>
    </ligand>
</feature>
<organism evidence="13 14">
    <name type="scientific">Luteolibacter algae</name>
    <dbReference type="NCBI Taxonomy" id="454151"/>
    <lineage>
        <taxon>Bacteria</taxon>
        <taxon>Pseudomonadati</taxon>
        <taxon>Verrucomicrobiota</taxon>
        <taxon>Verrucomicrobiia</taxon>
        <taxon>Verrucomicrobiales</taxon>
        <taxon>Verrucomicrobiaceae</taxon>
        <taxon>Luteolibacter</taxon>
    </lineage>
</organism>
<keyword evidence="3 9" id="KW-0963">Cytoplasm</keyword>
<keyword evidence="9 10" id="KW-0573">Peptidoglycan synthesis</keyword>
<evidence type="ECO:0000256" key="1">
    <source>
        <dbReference type="ARBA" id="ARBA00004496"/>
    </source>
</evidence>
<dbReference type="Gene3D" id="3.40.1190.10">
    <property type="entry name" value="Mur-like, catalytic domain"/>
    <property type="match status" value="1"/>
</dbReference>
<dbReference type="GO" id="GO:0008764">
    <property type="term" value="F:UDP-N-acetylmuramoylalanine-D-glutamate ligase activity"/>
    <property type="evidence" value="ECO:0007669"/>
    <property type="project" value="UniProtKB-EC"/>
</dbReference>
<evidence type="ECO:0000256" key="4">
    <source>
        <dbReference type="ARBA" id="ARBA00022598"/>
    </source>
</evidence>
<evidence type="ECO:0000313" key="13">
    <source>
        <dbReference type="EMBL" id="MFD2256844.1"/>
    </source>
</evidence>
<keyword evidence="9 10" id="KW-0961">Cell wall biogenesis/degradation</keyword>
<evidence type="ECO:0000259" key="12">
    <source>
        <dbReference type="Pfam" id="PF08245"/>
    </source>
</evidence>
<dbReference type="SUPFAM" id="SSF53244">
    <property type="entry name" value="MurD-like peptide ligases, peptide-binding domain"/>
    <property type="match status" value="1"/>
</dbReference>
<sequence>MKSPFSIFEKHVAIFGAGRSGRAAAALALREGAVVSIWDQGGEEVFAKIPAGVETHPNWCQDDAEDFSADLIVISPGIDTYSPLVEAFSAKAPLIGETELASHFFDGGIIGITGTNGKTTTTELVSLILKHAGLGGTPCGNYGAPLSEILLEPDIPAAIALELSSFQLETIDDLRPKVSIWLNFAPDHMDRYPSVEAYKNAKLQIFKNQTKDDTVVVRFGEELGDLVPKVITFSTETREADFYSDGITIMQGGRILLDLESETSLRGLHNAENAMAAMAACMAYGIDPSIIPAALQGYAPPPHRCELIRTLDGVEYLNDSKATNLHALQCALRSQNRPVVLIAGGKEKGLDYSPLLPVLKKQSIGAVTFGQISRPLAELFNSVVPTSSVATLEEAIQTARSIAPRGSTILLSPGTSSFDQFKGYEHRGDVFRDLVHQLF</sequence>
<dbReference type="EMBL" id="JBHUIT010000016">
    <property type="protein sequence ID" value="MFD2256844.1"/>
    <property type="molecule type" value="Genomic_DNA"/>
</dbReference>
<dbReference type="Proteomes" id="UP001597375">
    <property type="component" value="Unassembled WGS sequence"/>
</dbReference>